<dbReference type="Proteomes" id="UP000619534">
    <property type="component" value="Unassembled WGS sequence"/>
</dbReference>
<dbReference type="EMBL" id="BMCJ01000005">
    <property type="protein sequence ID" value="GGC95210.1"/>
    <property type="molecule type" value="Genomic_DNA"/>
</dbReference>
<keyword evidence="3" id="KW-0732">Signal</keyword>
<gene>
    <name evidence="4" type="ORF">GCM10007216_27440</name>
</gene>
<protein>
    <submittedName>
        <fullName evidence="4">Molybdate ABC transporter substrate-binding protein</fullName>
    </submittedName>
</protein>
<evidence type="ECO:0000256" key="3">
    <source>
        <dbReference type="ARBA" id="ARBA00022729"/>
    </source>
</evidence>
<dbReference type="Gene3D" id="3.40.190.10">
    <property type="entry name" value="Periplasmic binding protein-like II"/>
    <property type="match status" value="2"/>
</dbReference>
<evidence type="ECO:0000256" key="2">
    <source>
        <dbReference type="ARBA" id="ARBA00022723"/>
    </source>
</evidence>
<dbReference type="InterPro" id="IPR050682">
    <property type="entry name" value="ModA/WtpA"/>
</dbReference>
<dbReference type="PANTHER" id="PTHR30632">
    <property type="entry name" value="MOLYBDATE-BINDING PERIPLASMIC PROTEIN"/>
    <property type="match status" value="1"/>
</dbReference>
<dbReference type="PANTHER" id="PTHR30632:SF14">
    <property type="entry name" value="TUNGSTATE_MOLYBDATE_CHROMATE-BINDING PROTEIN MODA"/>
    <property type="match status" value="1"/>
</dbReference>
<comment type="similarity">
    <text evidence="1">Belongs to the bacterial solute-binding protein ModA family.</text>
</comment>
<dbReference type="CDD" id="cd13539">
    <property type="entry name" value="PBP2_AvModA"/>
    <property type="match status" value="1"/>
</dbReference>
<proteinExistence type="inferred from homology"/>
<keyword evidence="2" id="KW-0479">Metal-binding</keyword>
<evidence type="ECO:0000256" key="1">
    <source>
        <dbReference type="ARBA" id="ARBA00009175"/>
    </source>
</evidence>
<dbReference type="RefSeq" id="WP_062443472.1">
    <property type="nucleotide sequence ID" value="NZ_BMCJ01000005.1"/>
</dbReference>
<organism evidence="4 5">
    <name type="scientific">Thalassobacillus devorans</name>
    <dbReference type="NCBI Taxonomy" id="279813"/>
    <lineage>
        <taxon>Bacteria</taxon>
        <taxon>Bacillati</taxon>
        <taxon>Bacillota</taxon>
        <taxon>Bacilli</taxon>
        <taxon>Bacillales</taxon>
        <taxon>Bacillaceae</taxon>
        <taxon>Thalassobacillus</taxon>
    </lineage>
</organism>
<evidence type="ECO:0000313" key="5">
    <source>
        <dbReference type="Proteomes" id="UP000619534"/>
    </source>
</evidence>
<accession>A0ABQ1PDN6</accession>
<dbReference type="InterPro" id="IPR044084">
    <property type="entry name" value="AvModA-like_subst-bd"/>
</dbReference>
<reference evidence="5" key="1">
    <citation type="journal article" date="2019" name="Int. J. Syst. Evol. Microbiol.">
        <title>The Global Catalogue of Microorganisms (GCM) 10K type strain sequencing project: providing services to taxonomists for standard genome sequencing and annotation.</title>
        <authorList>
            <consortium name="The Broad Institute Genomics Platform"/>
            <consortium name="The Broad Institute Genome Sequencing Center for Infectious Disease"/>
            <person name="Wu L."/>
            <person name="Ma J."/>
        </authorList>
    </citation>
    <scope>NUCLEOTIDE SEQUENCE [LARGE SCALE GENOMIC DNA]</scope>
    <source>
        <strain evidence="5">CCM 7282</strain>
    </source>
</reference>
<dbReference type="SUPFAM" id="SSF53850">
    <property type="entry name" value="Periplasmic binding protein-like II"/>
    <property type="match status" value="1"/>
</dbReference>
<sequence length="259" mass="28286">MIKRIAFFMIPFILIVAGCSNSDTEENQDQTEIKIAAASDLILAFKEAGDLFEEETGTKVTFSFGSTGQLAEQIRNGAPFDVFAAADVKFVDTLKESGLIIPETQTTYAFGRIGISTLTDSSVSVQTLDDLLKPEVKKVAIANPEHAPYGLAAKQALENAGVWEQLEDKLVYGRNISDTLAYVESGNAEAGIIALSLYQEENMDFEMIDDELHAPLEQSVAVLEQTDEEEAAKQFLDFIKGPKGQPIMESYGFIVPEGK</sequence>
<comment type="caution">
    <text evidence="4">The sequence shown here is derived from an EMBL/GenBank/DDBJ whole genome shotgun (WGS) entry which is preliminary data.</text>
</comment>
<keyword evidence="5" id="KW-1185">Reference proteome</keyword>
<evidence type="ECO:0000313" key="4">
    <source>
        <dbReference type="EMBL" id="GGC95210.1"/>
    </source>
</evidence>
<dbReference type="InterPro" id="IPR005950">
    <property type="entry name" value="ModA"/>
</dbReference>
<dbReference type="NCBIfam" id="TIGR01256">
    <property type="entry name" value="modA"/>
    <property type="match status" value="1"/>
</dbReference>
<dbReference type="PIRSF" id="PIRSF004846">
    <property type="entry name" value="ModA"/>
    <property type="match status" value="1"/>
</dbReference>
<dbReference type="PROSITE" id="PS51257">
    <property type="entry name" value="PROKAR_LIPOPROTEIN"/>
    <property type="match status" value="1"/>
</dbReference>
<dbReference type="Pfam" id="PF13531">
    <property type="entry name" value="SBP_bac_11"/>
    <property type="match status" value="1"/>
</dbReference>
<name>A0ABQ1PDN6_9BACI</name>